<dbReference type="OrthoDB" id="5298131at2"/>
<feature type="transmembrane region" description="Helical" evidence="6">
    <location>
        <begin position="201"/>
        <end position="220"/>
    </location>
</feature>
<comment type="caution">
    <text evidence="8">The sequence shown here is derived from an EMBL/GenBank/DDBJ whole genome shotgun (WGS) entry which is preliminary data.</text>
</comment>
<feature type="transmembrane region" description="Helical" evidence="6">
    <location>
        <begin position="52"/>
        <end position="74"/>
    </location>
</feature>
<evidence type="ECO:0000256" key="5">
    <source>
        <dbReference type="ARBA" id="ARBA00023136"/>
    </source>
</evidence>
<proteinExistence type="predicted"/>
<dbReference type="Proteomes" id="UP000013165">
    <property type="component" value="Unassembled WGS sequence"/>
</dbReference>
<evidence type="ECO:0000256" key="2">
    <source>
        <dbReference type="ARBA" id="ARBA00022475"/>
    </source>
</evidence>
<dbReference type="RefSeq" id="WP_081614624.1">
    <property type="nucleotide sequence ID" value="NZ_AP028878.1"/>
</dbReference>
<keyword evidence="4 6" id="KW-1133">Transmembrane helix</keyword>
<dbReference type="GO" id="GO:0005886">
    <property type="term" value="C:plasma membrane"/>
    <property type="evidence" value="ECO:0007669"/>
    <property type="project" value="UniProtKB-SubCell"/>
</dbReference>
<feature type="transmembrane region" description="Helical" evidence="6">
    <location>
        <begin position="232"/>
        <end position="253"/>
    </location>
</feature>
<accession>N6WZF8</accession>
<evidence type="ECO:0000313" key="9">
    <source>
        <dbReference type="Proteomes" id="UP000013165"/>
    </source>
</evidence>
<keyword evidence="9" id="KW-1185">Reference proteome</keyword>
<dbReference type="InterPro" id="IPR000620">
    <property type="entry name" value="EamA_dom"/>
</dbReference>
<sequence>MPNPRRITASSSASGQPSYSWGMGYLLLACTALGWGFNFPVLKLGLAHSPPLIYTMLRMSLGMGTMFIIAFLMGNLRLPHRQDWPVVFSVGILQNMGFITLVTLGLQYLPAGRAVILAYTTPIWVVPAAAIFLGERLTLPKAIGVGLGLTGLITIINPMSLSWSDHDVLLGIGIIVCATLVWTSGLIHVRRHTWKGDVLSLIPWQIGTSLAALTPFALAFEDFSAIQWSPGFVWNVLFSGAIASGLCVAAQVGAMRSLPAVSLSLSSAAVPAVGIMASVWILGETPLATDITGFLLIASAIVLVGLADRRQARLERNRAGQGLAKNQESAVSPVNQ</sequence>
<dbReference type="PANTHER" id="PTHR32322">
    <property type="entry name" value="INNER MEMBRANE TRANSPORTER"/>
    <property type="match status" value="1"/>
</dbReference>
<keyword evidence="5 6" id="KW-0472">Membrane</keyword>
<organism evidence="8 9">
    <name type="scientific">Marinobacter nanhaiticus D15-8W</name>
    <dbReference type="NCBI Taxonomy" id="626887"/>
    <lineage>
        <taxon>Bacteria</taxon>
        <taxon>Pseudomonadati</taxon>
        <taxon>Pseudomonadota</taxon>
        <taxon>Gammaproteobacteria</taxon>
        <taxon>Pseudomonadales</taxon>
        <taxon>Marinobacteraceae</taxon>
        <taxon>Marinobacter</taxon>
    </lineage>
</organism>
<dbReference type="HOGENOM" id="CLU_033863_5_0_6"/>
<feature type="transmembrane region" description="Helical" evidence="6">
    <location>
        <begin position="86"/>
        <end position="108"/>
    </location>
</feature>
<feature type="domain" description="EamA" evidence="7">
    <location>
        <begin position="170"/>
        <end position="304"/>
    </location>
</feature>
<feature type="transmembrane region" description="Helical" evidence="6">
    <location>
        <begin position="260"/>
        <end position="281"/>
    </location>
</feature>
<feature type="transmembrane region" description="Helical" evidence="6">
    <location>
        <begin position="169"/>
        <end position="189"/>
    </location>
</feature>
<evidence type="ECO:0000256" key="6">
    <source>
        <dbReference type="SAM" id="Phobius"/>
    </source>
</evidence>
<gene>
    <name evidence="8" type="ORF">J057_22180</name>
</gene>
<reference evidence="8 9" key="1">
    <citation type="journal article" date="2013" name="Genome Announc.">
        <title>Genome Sequence of the Polycyclic Aromatic Hydrocarbon-Degrading Bacterium Strain Marinobacter nanhaiticus D15-8WT.</title>
        <authorList>
            <person name="Cui Z."/>
            <person name="Gao W."/>
            <person name="Li Q."/>
            <person name="Xu G."/>
            <person name="Zheng L."/>
        </authorList>
    </citation>
    <scope>NUCLEOTIDE SEQUENCE [LARGE SCALE GENOMIC DNA]</scope>
    <source>
        <strain evidence="8 9">D15-8W</strain>
    </source>
</reference>
<dbReference type="InterPro" id="IPR050638">
    <property type="entry name" value="AA-Vitamin_Transporters"/>
</dbReference>
<comment type="subcellular location">
    <subcellularLocation>
        <location evidence="1">Cell membrane</location>
        <topology evidence="1">Multi-pass membrane protein</topology>
    </subcellularLocation>
</comment>
<keyword evidence="2" id="KW-1003">Cell membrane</keyword>
<evidence type="ECO:0000256" key="3">
    <source>
        <dbReference type="ARBA" id="ARBA00022692"/>
    </source>
</evidence>
<dbReference type="InterPro" id="IPR037185">
    <property type="entry name" value="EmrE-like"/>
</dbReference>
<dbReference type="eggNOG" id="COG0697">
    <property type="taxonomic scope" value="Bacteria"/>
</dbReference>
<evidence type="ECO:0000256" key="4">
    <source>
        <dbReference type="ARBA" id="ARBA00022989"/>
    </source>
</evidence>
<dbReference type="EMBL" id="APLQ01000014">
    <property type="protein sequence ID" value="ENO14148.2"/>
    <property type="molecule type" value="Genomic_DNA"/>
</dbReference>
<protein>
    <submittedName>
        <fullName evidence="8">DMT family transporter</fullName>
    </submittedName>
</protein>
<dbReference type="STRING" id="626887.J057_22180"/>
<keyword evidence="3 6" id="KW-0812">Transmembrane</keyword>
<evidence type="ECO:0000313" key="8">
    <source>
        <dbReference type="EMBL" id="ENO14148.2"/>
    </source>
</evidence>
<feature type="transmembrane region" description="Helical" evidence="6">
    <location>
        <begin position="114"/>
        <end position="133"/>
    </location>
</feature>
<dbReference type="Pfam" id="PF00892">
    <property type="entry name" value="EamA"/>
    <property type="match status" value="2"/>
</dbReference>
<dbReference type="PANTHER" id="PTHR32322:SF18">
    <property type="entry name" value="S-ADENOSYLMETHIONINE_S-ADENOSYLHOMOCYSTEINE TRANSPORTER"/>
    <property type="match status" value="1"/>
</dbReference>
<dbReference type="SUPFAM" id="SSF103481">
    <property type="entry name" value="Multidrug resistance efflux transporter EmrE"/>
    <property type="match status" value="2"/>
</dbReference>
<evidence type="ECO:0000256" key="1">
    <source>
        <dbReference type="ARBA" id="ARBA00004651"/>
    </source>
</evidence>
<dbReference type="AlphaFoldDB" id="N6WZF8"/>
<evidence type="ECO:0000259" key="7">
    <source>
        <dbReference type="Pfam" id="PF00892"/>
    </source>
</evidence>
<feature type="transmembrane region" description="Helical" evidence="6">
    <location>
        <begin position="287"/>
        <end position="307"/>
    </location>
</feature>
<feature type="transmembrane region" description="Helical" evidence="6">
    <location>
        <begin position="145"/>
        <end position="163"/>
    </location>
</feature>
<dbReference type="PROSITE" id="PS51257">
    <property type="entry name" value="PROKAR_LIPOPROTEIN"/>
    <property type="match status" value="1"/>
</dbReference>
<name>N6WZF8_9GAMM</name>
<feature type="transmembrane region" description="Helical" evidence="6">
    <location>
        <begin position="21"/>
        <end position="40"/>
    </location>
</feature>
<feature type="domain" description="EamA" evidence="7">
    <location>
        <begin position="23"/>
        <end position="156"/>
    </location>
</feature>
<dbReference type="PATRIC" id="fig|626887.3.peg.4436"/>